<protein>
    <submittedName>
        <fullName evidence="1">Putative secreted protein</fullName>
    </submittedName>
</protein>
<evidence type="ECO:0000313" key="1">
    <source>
        <dbReference type="EMBL" id="MBW48357.1"/>
    </source>
</evidence>
<proteinExistence type="predicted"/>
<sequence length="81" mass="9276">MELSVCVCVFVTTATDQLQLGYACSVHLTRCCTPRLCFIGACIYIIEQASKRKTELPSSRMRSSFNVWSWVNVRVRPLSQW</sequence>
<dbReference type="AlphaFoldDB" id="A0A2M4B5R5"/>
<dbReference type="EMBL" id="GGFK01015036">
    <property type="protein sequence ID" value="MBW48357.1"/>
    <property type="molecule type" value="Transcribed_RNA"/>
</dbReference>
<accession>A0A2M4B5R5</accession>
<organism evidence="1">
    <name type="scientific">Anopheles triannulatus</name>
    <dbReference type="NCBI Taxonomy" id="58253"/>
    <lineage>
        <taxon>Eukaryota</taxon>
        <taxon>Metazoa</taxon>
        <taxon>Ecdysozoa</taxon>
        <taxon>Arthropoda</taxon>
        <taxon>Hexapoda</taxon>
        <taxon>Insecta</taxon>
        <taxon>Pterygota</taxon>
        <taxon>Neoptera</taxon>
        <taxon>Endopterygota</taxon>
        <taxon>Diptera</taxon>
        <taxon>Nematocera</taxon>
        <taxon>Culicoidea</taxon>
        <taxon>Culicidae</taxon>
        <taxon>Anophelinae</taxon>
        <taxon>Anopheles</taxon>
    </lineage>
</organism>
<reference evidence="1" key="1">
    <citation type="submission" date="2018-01" db="EMBL/GenBank/DDBJ databases">
        <title>An insight into the sialome of Amazonian anophelines.</title>
        <authorList>
            <person name="Ribeiro J.M."/>
            <person name="Scarpassa V."/>
            <person name="Calvo E."/>
        </authorList>
    </citation>
    <scope>NUCLEOTIDE SEQUENCE</scope>
    <source>
        <tissue evidence="1">Salivary glands</tissue>
    </source>
</reference>
<name>A0A2M4B5R5_9DIPT</name>